<gene>
    <name evidence="2" type="ORF">Thini_0099</name>
</gene>
<evidence type="ECO:0000256" key="1">
    <source>
        <dbReference type="SAM" id="SignalP"/>
    </source>
</evidence>
<keyword evidence="1" id="KW-0732">Signal</keyword>
<organism evidence="2 3">
    <name type="scientific">Thiothrix nivea (strain ATCC 35100 / DSM 5205 / JP2)</name>
    <dbReference type="NCBI Taxonomy" id="870187"/>
    <lineage>
        <taxon>Bacteria</taxon>
        <taxon>Pseudomonadati</taxon>
        <taxon>Pseudomonadota</taxon>
        <taxon>Gammaproteobacteria</taxon>
        <taxon>Thiotrichales</taxon>
        <taxon>Thiotrichaceae</taxon>
        <taxon>Thiothrix</taxon>
    </lineage>
</organism>
<feature type="chain" id="PRO_5025061572" description="SoxXA-binding protein SoxK" evidence="1">
    <location>
        <begin position="21"/>
        <end position="104"/>
    </location>
</feature>
<name>A0A656HBK5_THINJ</name>
<protein>
    <recommendedName>
        <fullName evidence="4">SoxXA-binding protein SoxK</fullName>
    </recommendedName>
</protein>
<keyword evidence="3" id="KW-1185">Reference proteome</keyword>
<feature type="signal peptide" evidence="1">
    <location>
        <begin position="1"/>
        <end position="20"/>
    </location>
</feature>
<reference evidence="3" key="1">
    <citation type="journal article" date="2011" name="Stand. Genomic Sci.">
        <title>Genome sequence of the filamentous, gliding Thiothrix nivea neotype strain (JP2(T)).</title>
        <authorList>
            <person name="Lapidus A."/>
            <person name="Nolan M."/>
            <person name="Lucas S."/>
            <person name="Glavina Del Rio T."/>
            <person name="Tice H."/>
            <person name="Cheng J.F."/>
            <person name="Tapia R."/>
            <person name="Han C."/>
            <person name="Goodwin L."/>
            <person name="Pitluck S."/>
            <person name="Liolios K."/>
            <person name="Pagani I."/>
            <person name="Ivanova N."/>
            <person name="Huntemann M."/>
            <person name="Mavromatis K."/>
            <person name="Mikhailova N."/>
            <person name="Pati A."/>
            <person name="Chen A."/>
            <person name="Palaniappan K."/>
            <person name="Land M."/>
            <person name="Brambilla E.M."/>
            <person name="Rohde M."/>
            <person name="Abt B."/>
            <person name="Verbarg S."/>
            <person name="Goker M."/>
            <person name="Bristow J."/>
            <person name="Eisen J.A."/>
            <person name="Markowitz V."/>
            <person name="Hugenholtz P."/>
            <person name="Kyrpides N.C."/>
            <person name="Klenk H.P."/>
            <person name="Woyke T."/>
        </authorList>
    </citation>
    <scope>NUCLEOTIDE SEQUENCE [LARGE SCALE GENOMIC DNA]</scope>
    <source>
        <strain evidence="3">ATCC 35100 / DSM 5205 / JP2</strain>
    </source>
</reference>
<dbReference type="Proteomes" id="UP000005317">
    <property type="component" value="Unassembled WGS sequence"/>
</dbReference>
<dbReference type="EMBL" id="JH651384">
    <property type="protein sequence ID" value="EIJ32766.1"/>
    <property type="molecule type" value="Genomic_DNA"/>
</dbReference>
<accession>A0A656HBK5</accession>
<sequence precursor="true">MKLKTLFTALALSIATSAFAADKATLKDGVDAEVKAAIEAAQKANSDVPTGFAWRDSGKQLEDAIKAANGGDNDKAKNLAAEVKTAAENGVKQAEAGKSAGPRF</sequence>
<evidence type="ECO:0000313" key="2">
    <source>
        <dbReference type="EMBL" id="EIJ32766.1"/>
    </source>
</evidence>
<dbReference type="AlphaFoldDB" id="A0A656HBK5"/>
<evidence type="ECO:0000313" key="3">
    <source>
        <dbReference type="Proteomes" id="UP000005317"/>
    </source>
</evidence>
<proteinExistence type="predicted"/>
<evidence type="ECO:0008006" key="4">
    <source>
        <dbReference type="Google" id="ProtNLM"/>
    </source>
</evidence>
<dbReference type="RefSeq" id="WP_002706671.1">
    <property type="nucleotide sequence ID" value="NZ_JH651384.1"/>
</dbReference>